<dbReference type="PANTHER" id="PTHR10458:SF22">
    <property type="entry name" value="PEPTIDE DEFORMYLASE"/>
    <property type="match status" value="1"/>
</dbReference>
<feature type="binding site" evidence="6">
    <location>
        <position position="145"/>
    </location>
    <ligand>
        <name>Fe cation</name>
        <dbReference type="ChEBI" id="CHEBI:24875"/>
    </ligand>
</feature>
<dbReference type="Pfam" id="PF01327">
    <property type="entry name" value="Pep_deformylase"/>
    <property type="match status" value="1"/>
</dbReference>
<evidence type="ECO:0000256" key="4">
    <source>
        <dbReference type="ARBA" id="ARBA00022917"/>
    </source>
</evidence>
<evidence type="ECO:0000256" key="3">
    <source>
        <dbReference type="ARBA" id="ARBA00022801"/>
    </source>
</evidence>
<comment type="cofactor">
    <cofactor evidence="6">
        <name>Fe(2+)</name>
        <dbReference type="ChEBI" id="CHEBI:29033"/>
    </cofactor>
    <text evidence="6">Binds 1 Fe(2+) ion.</text>
</comment>
<comment type="similarity">
    <text evidence="1 6">Belongs to the polypeptide deformylase family.</text>
</comment>
<evidence type="ECO:0000313" key="7">
    <source>
        <dbReference type="EMBL" id="MBB5055778.1"/>
    </source>
</evidence>
<dbReference type="EC" id="3.5.1.88" evidence="6"/>
<dbReference type="NCBIfam" id="NF001159">
    <property type="entry name" value="PRK00150.1-3"/>
    <property type="match status" value="1"/>
</dbReference>
<keyword evidence="4 6" id="KW-0648">Protein biosynthesis</keyword>
<dbReference type="GO" id="GO:0006412">
    <property type="term" value="P:translation"/>
    <property type="evidence" value="ECO:0007669"/>
    <property type="project" value="UniProtKB-UniRule"/>
</dbReference>
<comment type="caution">
    <text evidence="7">The sequence shown here is derived from an EMBL/GenBank/DDBJ whole genome shotgun (WGS) entry which is preliminary data.</text>
</comment>
<dbReference type="GO" id="GO:0046872">
    <property type="term" value="F:metal ion binding"/>
    <property type="evidence" value="ECO:0007669"/>
    <property type="project" value="UniProtKB-KW"/>
</dbReference>
<feature type="active site" evidence="6">
    <location>
        <position position="146"/>
    </location>
</feature>
<keyword evidence="2 6" id="KW-0479">Metal-binding</keyword>
<accession>A0A7W7Z9H3</accession>
<keyword evidence="5 6" id="KW-0408">Iron</keyword>
<feature type="binding site" evidence="6">
    <location>
        <position position="149"/>
    </location>
    <ligand>
        <name>Fe cation</name>
        <dbReference type="ChEBI" id="CHEBI:24875"/>
    </ligand>
</feature>
<dbReference type="HAMAP" id="MF_00163">
    <property type="entry name" value="Pep_deformylase"/>
    <property type="match status" value="1"/>
</dbReference>
<dbReference type="AlphaFoldDB" id="A0A7W7Z9H3"/>
<comment type="function">
    <text evidence="6">Removes the formyl group from the N-terminal Met of newly synthesized proteins. Requires at least a dipeptide for an efficient rate of reaction. N-terminal L-methionine is a prerequisite for activity but the enzyme has broad specificity at other positions.</text>
</comment>
<dbReference type="NCBIfam" id="TIGR00079">
    <property type="entry name" value="pept_deformyl"/>
    <property type="match status" value="1"/>
</dbReference>
<evidence type="ECO:0000256" key="6">
    <source>
        <dbReference type="HAMAP-Rule" id="MF_00163"/>
    </source>
</evidence>
<evidence type="ECO:0000256" key="1">
    <source>
        <dbReference type="ARBA" id="ARBA00010759"/>
    </source>
</evidence>
<dbReference type="Proteomes" id="UP000540989">
    <property type="component" value="Unassembled WGS sequence"/>
</dbReference>
<dbReference type="InterPro" id="IPR023635">
    <property type="entry name" value="Peptide_deformylase"/>
</dbReference>
<dbReference type="CDD" id="cd00487">
    <property type="entry name" value="Pep_deformylase"/>
    <property type="match status" value="1"/>
</dbReference>
<name>A0A7W7Z9H3_9BACT</name>
<protein>
    <recommendedName>
        <fullName evidence="6">Peptide deformylase</fullName>
        <shortName evidence="6">PDF</shortName>
        <ecNumber evidence="6">3.5.1.88</ecNumber>
    </recommendedName>
    <alternativeName>
        <fullName evidence="6">Polypeptide deformylase</fullName>
    </alternativeName>
</protein>
<dbReference type="Gene3D" id="3.90.45.10">
    <property type="entry name" value="Peptide deformylase"/>
    <property type="match status" value="1"/>
</dbReference>
<dbReference type="GO" id="GO:0042586">
    <property type="term" value="F:peptide deformylase activity"/>
    <property type="evidence" value="ECO:0007669"/>
    <property type="project" value="UniProtKB-UniRule"/>
</dbReference>
<evidence type="ECO:0000256" key="5">
    <source>
        <dbReference type="ARBA" id="ARBA00023004"/>
    </source>
</evidence>
<keyword evidence="3 6" id="KW-0378">Hydrolase</keyword>
<evidence type="ECO:0000256" key="2">
    <source>
        <dbReference type="ARBA" id="ARBA00022723"/>
    </source>
</evidence>
<dbReference type="PRINTS" id="PR01576">
    <property type="entry name" value="PDEFORMYLASE"/>
</dbReference>
<dbReference type="PIRSF" id="PIRSF004749">
    <property type="entry name" value="Pep_def"/>
    <property type="match status" value="1"/>
</dbReference>
<reference evidence="7 8" key="1">
    <citation type="submission" date="2020-08" db="EMBL/GenBank/DDBJ databases">
        <title>Genomic Encyclopedia of Type Strains, Phase IV (KMG-V): Genome sequencing to study the core and pangenomes of soil and plant-associated prokaryotes.</title>
        <authorList>
            <person name="Whitman W."/>
        </authorList>
    </citation>
    <scope>NUCLEOTIDE SEQUENCE [LARGE SCALE GENOMIC DNA]</scope>
    <source>
        <strain evidence="7 8">M8UP14</strain>
    </source>
</reference>
<comment type="catalytic activity">
    <reaction evidence="6">
        <text>N-terminal N-formyl-L-methionyl-[peptide] + H2O = N-terminal L-methionyl-[peptide] + formate</text>
        <dbReference type="Rhea" id="RHEA:24420"/>
        <dbReference type="Rhea" id="RHEA-COMP:10639"/>
        <dbReference type="Rhea" id="RHEA-COMP:10640"/>
        <dbReference type="ChEBI" id="CHEBI:15377"/>
        <dbReference type="ChEBI" id="CHEBI:15740"/>
        <dbReference type="ChEBI" id="CHEBI:49298"/>
        <dbReference type="ChEBI" id="CHEBI:64731"/>
        <dbReference type="EC" id="3.5.1.88"/>
    </reaction>
</comment>
<organism evidence="7 8">
    <name type="scientific">Granulicella aggregans</name>
    <dbReference type="NCBI Taxonomy" id="474949"/>
    <lineage>
        <taxon>Bacteria</taxon>
        <taxon>Pseudomonadati</taxon>
        <taxon>Acidobacteriota</taxon>
        <taxon>Terriglobia</taxon>
        <taxon>Terriglobales</taxon>
        <taxon>Acidobacteriaceae</taxon>
        <taxon>Granulicella</taxon>
    </lineage>
</organism>
<dbReference type="EMBL" id="JACHIP010000001">
    <property type="protein sequence ID" value="MBB5055778.1"/>
    <property type="molecule type" value="Genomic_DNA"/>
</dbReference>
<dbReference type="PANTHER" id="PTHR10458">
    <property type="entry name" value="PEPTIDE DEFORMYLASE"/>
    <property type="match status" value="1"/>
</dbReference>
<keyword evidence="8" id="KW-1185">Reference proteome</keyword>
<proteinExistence type="inferred from homology"/>
<dbReference type="FunFam" id="3.90.45.10:FF:000005">
    <property type="entry name" value="Peptide deformylase"/>
    <property type="match status" value="1"/>
</dbReference>
<gene>
    <name evidence="6" type="primary">def</name>
    <name evidence="7" type="ORF">HDF16_000447</name>
</gene>
<feature type="binding site" evidence="6">
    <location>
        <position position="103"/>
    </location>
    <ligand>
        <name>Fe cation</name>
        <dbReference type="ChEBI" id="CHEBI:24875"/>
    </ligand>
</feature>
<sequence>MTTKKMAKNPVKIHEVVKYPDPVLAKRGEEVTVFDAALKTLVNEMFESMYIAQGIGLAAPQINISKRITVIDVSFKKNPKDKIVLINPEIVDRTGKQLEEEGCLSLPDIREKVSRAEWVKVRAQDADGKTFEIEGTELLGRCMQHEIDHLNGVLFIDHLSRLKRELVLRKIKKMQKNGEW</sequence>
<dbReference type="SUPFAM" id="SSF56420">
    <property type="entry name" value="Peptide deformylase"/>
    <property type="match status" value="1"/>
</dbReference>
<dbReference type="InterPro" id="IPR036821">
    <property type="entry name" value="Peptide_deformylase_sf"/>
</dbReference>
<evidence type="ECO:0000313" key="8">
    <source>
        <dbReference type="Proteomes" id="UP000540989"/>
    </source>
</evidence>